<dbReference type="InterPro" id="IPR028994">
    <property type="entry name" value="Integrin_alpha_N"/>
</dbReference>
<gene>
    <name evidence="3" type="ORF">H8744_06650</name>
</gene>
<comment type="caution">
    <text evidence="3">The sequence shown here is derived from an EMBL/GenBank/DDBJ whole genome shotgun (WGS) entry which is preliminary data.</text>
</comment>
<name>A0A926EZQ8_9BACT</name>
<dbReference type="AlphaFoldDB" id="A0A926EZQ8"/>
<keyword evidence="1 2" id="KW-0732">Signal</keyword>
<evidence type="ECO:0000313" key="4">
    <source>
        <dbReference type="Proteomes" id="UP000651085"/>
    </source>
</evidence>
<dbReference type="Pfam" id="PF13517">
    <property type="entry name" value="FG-GAP_3"/>
    <property type="match status" value="2"/>
</dbReference>
<keyword evidence="4" id="KW-1185">Reference proteome</keyword>
<dbReference type="SUPFAM" id="SSF69318">
    <property type="entry name" value="Integrin alpha N-terminal domain"/>
    <property type="match status" value="1"/>
</dbReference>
<evidence type="ECO:0000313" key="3">
    <source>
        <dbReference type="EMBL" id="MBC8592938.1"/>
    </source>
</evidence>
<sequence>MKKIMIACLLAVLSWTGASAHVWDELAILVRRNSDGTFTLEKDSYLPISTYTNAVFFDYNNDGNLDLLIMGQGGDWNISADVKMVVLYRNLGADYDYRFEKVAAPGFLQYKDEGIYNPVSVGDYNHDGYTDVVVMNYHDGRHVDLYLNDRGTGNFIRQEQQSFEAATNGSVMFGDMNNDGWLDIEFSGYGDQSPTTLKTYINKKDGTFADETPSNLSGAFQGQSSLADIDGNGTLDILSTGNNTNWACLASLYYNTVGQDGTCSYRYVSEEESGILGVSRATPLIADFNGDGLMDMVINGEPSDGSGFRNRIYYQTTEGKFIMDTSYPVVPVNQDGGINMGDTNGDGNMDLIVGGYIGTYDETPAAYYSSPLRIYENNPRKKGLAGNTFPEPPAGITARMDGEELVITWQPGSDKETSEAALRYNIFVRNDDTGELYTMIPVDIETGKLKVGNDLQTSLSSAIRSYRMNIFGGGNYTVGVQTLDQSYAGSTFATTTLVATGLRQVEAVRHFRVVTADTGLVVRGADNHKVTVYAADGRTVNTGFSNTLIPLSQRGVYIVAVSGESNRLKCTY</sequence>
<feature type="signal peptide" evidence="2">
    <location>
        <begin position="1"/>
        <end position="20"/>
    </location>
</feature>
<dbReference type="Proteomes" id="UP000651085">
    <property type="component" value="Unassembled WGS sequence"/>
</dbReference>
<dbReference type="InterPro" id="IPR013517">
    <property type="entry name" value="FG-GAP"/>
</dbReference>
<dbReference type="EMBL" id="JACRTF010000001">
    <property type="protein sequence ID" value="MBC8592938.1"/>
    <property type="molecule type" value="Genomic_DNA"/>
</dbReference>
<evidence type="ECO:0000256" key="2">
    <source>
        <dbReference type="SAM" id="SignalP"/>
    </source>
</evidence>
<evidence type="ECO:0000256" key="1">
    <source>
        <dbReference type="ARBA" id="ARBA00022729"/>
    </source>
</evidence>
<proteinExistence type="predicted"/>
<dbReference type="RefSeq" id="WP_262434101.1">
    <property type="nucleotide sequence ID" value="NZ_JACRTF010000001.1"/>
</dbReference>
<dbReference type="Gene3D" id="2.130.10.130">
    <property type="entry name" value="Integrin alpha, N-terminal"/>
    <property type="match status" value="2"/>
</dbReference>
<feature type="chain" id="PRO_5036747938" evidence="2">
    <location>
        <begin position="21"/>
        <end position="572"/>
    </location>
</feature>
<protein>
    <submittedName>
        <fullName evidence="3">VCBS repeat-containing protein</fullName>
    </submittedName>
</protein>
<organism evidence="3 4">
    <name type="scientific">Jilunia laotingensis</name>
    <dbReference type="NCBI Taxonomy" id="2763675"/>
    <lineage>
        <taxon>Bacteria</taxon>
        <taxon>Pseudomonadati</taxon>
        <taxon>Bacteroidota</taxon>
        <taxon>Bacteroidia</taxon>
        <taxon>Bacteroidales</taxon>
        <taxon>Bacteroidaceae</taxon>
        <taxon>Jilunia</taxon>
    </lineage>
</organism>
<dbReference type="PANTHER" id="PTHR44103">
    <property type="entry name" value="PROPROTEIN CONVERTASE P"/>
    <property type="match status" value="1"/>
</dbReference>
<dbReference type="PANTHER" id="PTHR44103:SF1">
    <property type="entry name" value="PROPROTEIN CONVERTASE P"/>
    <property type="match status" value="1"/>
</dbReference>
<reference evidence="3" key="1">
    <citation type="submission" date="2020-08" db="EMBL/GenBank/DDBJ databases">
        <title>Genome public.</title>
        <authorList>
            <person name="Liu C."/>
            <person name="Sun Q."/>
        </authorList>
    </citation>
    <scope>NUCLEOTIDE SEQUENCE</scope>
    <source>
        <strain evidence="3">N12</strain>
    </source>
</reference>
<accession>A0A926EZQ8</accession>